<feature type="signal peptide" evidence="4">
    <location>
        <begin position="1"/>
        <end position="28"/>
    </location>
</feature>
<gene>
    <name evidence="6" type="ORF">D3877_27260</name>
</gene>
<evidence type="ECO:0000313" key="7">
    <source>
        <dbReference type="Proteomes" id="UP000283458"/>
    </source>
</evidence>
<protein>
    <submittedName>
        <fullName evidence="6">Amino acid ABC transporter substrate-binding protein</fullName>
    </submittedName>
</protein>
<dbReference type="Pfam" id="PF13458">
    <property type="entry name" value="Peripla_BP_6"/>
    <property type="match status" value="1"/>
</dbReference>
<dbReference type="PANTHER" id="PTHR30483">
    <property type="entry name" value="LEUCINE-SPECIFIC-BINDING PROTEIN"/>
    <property type="match status" value="1"/>
</dbReference>
<sequence>MTRTLAKLAATVATAALMVALGGPAAQAKDFLLGSELPLTGNLARVGQGMHEGIAVAIDMANKAQAGKHSFKVSTIDDETSPAKAVAAVEKLIGDGVVALTGGYGSNIIGPASEAAQKAGVVYITSGGVTPDLTGRGYKTFFRINNTDGYALAMIGLLQDMAAKKVSVVYLNKEATSNLAKQVKDALGAKGVTVTMHEFDGATSDFKPLINKVKLQDRPDVVAMVGYENDYVGILRAAKVLKPDVKAMVGVWSLATSQMAKEFPDLMENVHGTSMLPYPVEFTQPEALEFAATYKKLFNKEPDYLGQFGYVQTRLLIDAILRADAAGTLAGGGLPDELRKTDAQTLIGRVTFDAKGDNPNFTHRMGQHQGGKVVLVWPKEFANGAMRFPATPW</sequence>
<comment type="caution">
    <text evidence="6">The sequence shown here is derived from an EMBL/GenBank/DDBJ whole genome shotgun (WGS) entry which is preliminary data.</text>
</comment>
<comment type="similarity">
    <text evidence="1">Belongs to the leucine-binding protein family.</text>
</comment>
<feature type="chain" id="PRO_5019407790" evidence="4">
    <location>
        <begin position="29"/>
        <end position="393"/>
    </location>
</feature>
<dbReference type="PANTHER" id="PTHR30483:SF37">
    <property type="entry name" value="ABC TRANSPORTER SUBSTRATE-BINDING PROTEIN"/>
    <property type="match status" value="1"/>
</dbReference>
<dbReference type="Proteomes" id="UP000283458">
    <property type="component" value="Unassembled WGS sequence"/>
</dbReference>
<name>A0A418VMS5_9PROT</name>
<keyword evidence="3" id="KW-0029">Amino-acid transport</keyword>
<dbReference type="OrthoDB" id="7855203at2"/>
<dbReference type="EMBL" id="QYUL01000005">
    <property type="protein sequence ID" value="RJF77480.1"/>
    <property type="molecule type" value="Genomic_DNA"/>
</dbReference>
<dbReference type="Gene3D" id="3.40.50.2300">
    <property type="match status" value="2"/>
</dbReference>
<dbReference type="AlphaFoldDB" id="A0A418VMS5"/>
<organism evidence="6 7">
    <name type="scientific">Azospirillum cavernae</name>
    <dbReference type="NCBI Taxonomy" id="2320860"/>
    <lineage>
        <taxon>Bacteria</taxon>
        <taxon>Pseudomonadati</taxon>
        <taxon>Pseudomonadota</taxon>
        <taxon>Alphaproteobacteria</taxon>
        <taxon>Rhodospirillales</taxon>
        <taxon>Azospirillaceae</taxon>
        <taxon>Azospirillum</taxon>
    </lineage>
</organism>
<keyword evidence="2 4" id="KW-0732">Signal</keyword>
<evidence type="ECO:0000256" key="3">
    <source>
        <dbReference type="ARBA" id="ARBA00022970"/>
    </source>
</evidence>
<dbReference type="SUPFAM" id="SSF53822">
    <property type="entry name" value="Periplasmic binding protein-like I"/>
    <property type="match status" value="1"/>
</dbReference>
<dbReference type="RefSeq" id="WP_119833922.1">
    <property type="nucleotide sequence ID" value="NZ_QYUL01000005.1"/>
</dbReference>
<evidence type="ECO:0000256" key="2">
    <source>
        <dbReference type="ARBA" id="ARBA00022729"/>
    </source>
</evidence>
<feature type="domain" description="Leucine-binding protein" evidence="5">
    <location>
        <begin position="37"/>
        <end position="364"/>
    </location>
</feature>
<keyword evidence="3" id="KW-0813">Transport</keyword>
<proteinExistence type="inferred from homology"/>
<evidence type="ECO:0000259" key="5">
    <source>
        <dbReference type="Pfam" id="PF13458"/>
    </source>
</evidence>
<dbReference type="InterPro" id="IPR028081">
    <property type="entry name" value="Leu-bd"/>
</dbReference>
<dbReference type="GO" id="GO:0006865">
    <property type="term" value="P:amino acid transport"/>
    <property type="evidence" value="ECO:0007669"/>
    <property type="project" value="UniProtKB-KW"/>
</dbReference>
<dbReference type="InterPro" id="IPR051010">
    <property type="entry name" value="BCAA_transport"/>
</dbReference>
<evidence type="ECO:0000313" key="6">
    <source>
        <dbReference type="EMBL" id="RJF77480.1"/>
    </source>
</evidence>
<dbReference type="InterPro" id="IPR028082">
    <property type="entry name" value="Peripla_BP_I"/>
</dbReference>
<reference evidence="6 7" key="1">
    <citation type="submission" date="2018-09" db="EMBL/GenBank/DDBJ databases">
        <authorList>
            <person name="Zhu H."/>
        </authorList>
    </citation>
    <scope>NUCLEOTIDE SEQUENCE [LARGE SCALE GENOMIC DNA]</scope>
    <source>
        <strain evidence="6 7">K2W22B-5</strain>
    </source>
</reference>
<evidence type="ECO:0000256" key="1">
    <source>
        <dbReference type="ARBA" id="ARBA00010062"/>
    </source>
</evidence>
<accession>A0A418VMS5</accession>
<evidence type="ECO:0000256" key="4">
    <source>
        <dbReference type="SAM" id="SignalP"/>
    </source>
</evidence>
<keyword evidence="7" id="KW-1185">Reference proteome</keyword>